<dbReference type="AlphaFoldDB" id="A0A699IMR0"/>
<reference evidence="1" key="1">
    <citation type="journal article" date="2019" name="Sci. Rep.">
        <title>Draft genome of Tanacetum cinerariifolium, the natural source of mosquito coil.</title>
        <authorList>
            <person name="Yamashiro T."/>
            <person name="Shiraishi A."/>
            <person name="Satake H."/>
            <person name="Nakayama K."/>
        </authorList>
    </citation>
    <scope>NUCLEOTIDE SEQUENCE</scope>
</reference>
<accession>A0A699IMR0</accession>
<protein>
    <submittedName>
        <fullName evidence="1">Uncharacterized protein</fullName>
    </submittedName>
</protein>
<organism evidence="1">
    <name type="scientific">Tanacetum cinerariifolium</name>
    <name type="common">Dalmatian daisy</name>
    <name type="synonym">Chrysanthemum cinerariifolium</name>
    <dbReference type="NCBI Taxonomy" id="118510"/>
    <lineage>
        <taxon>Eukaryota</taxon>
        <taxon>Viridiplantae</taxon>
        <taxon>Streptophyta</taxon>
        <taxon>Embryophyta</taxon>
        <taxon>Tracheophyta</taxon>
        <taxon>Spermatophyta</taxon>
        <taxon>Magnoliopsida</taxon>
        <taxon>eudicotyledons</taxon>
        <taxon>Gunneridae</taxon>
        <taxon>Pentapetalae</taxon>
        <taxon>asterids</taxon>
        <taxon>campanulids</taxon>
        <taxon>Asterales</taxon>
        <taxon>Asteraceae</taxon>
        <taxon>Asteroideae</taxon>
        <taxon>Anthemideae</taxon>
        <taxon>Anthemidinae</taxon>
        <taxon>Tanacetum</taxon>
    </lineage>
</organism>
<sequence length="120" mass="14038">MTFLFDFSRLTHAYITRSNLAETRCTSSSSRSYYLKEKEYEPAPKNQQQLMLRAEMKQSFHPKRTLKMMVVLSKRLYSKEINYLDDAAFTNTDMSSGTCTHITSQIVDATTKLTSHYHHR</sequence>
<evidence type="ECO:0000313" key="1">
    <source>
        <dbReference type="EMBL" id="GEZ77008.1"/>
    </source>
</evidence>
<proteinExistence type="predicted"/>
<dbReference type="EMBL" id="BKCJ010321255">
    <property type="protein sequence ID" value="GEZ77008.1"/>
    <property type="molecule type" value="Genomic_DNA"/>
</dbReference>
<name>A0A699IMR0_TANCI</name>
<gene>
    <name evidence="1" type="ORF">Tci_548981</name>
</gene>
<comment type="caution">
    <text evidence="1">The sequence shown here is derived from an EMBL/GenBank/DDBJ whole genome shotgun (WGS) entry which is preliminary data.</text>
</comment>
<feature type="non-terminal residue" evidence="1">
    <location>
        <position position="120"/>
    </location>
</feature>